<reference evidence="2 3" key="1">
    <citation type="journal article" date="2010" name="Cell">
        <title>The genome of Naegleria gruberi illuminates early eukaryotic versatility.</title>
        <authorList>
            <person name="Fritz-Laylin L.K."/>
            <person name="Prochnik S.E."/>
            <person name="Ginger M.L."/>
            <person name="Dacks J.B."/>
            <person name="Carpenter M.L."/>
            <person name="Field M.C."/>
            <person name="Kuo A."/>
            <person name="Paredez A."/>
            <person name="Chapman J."/>
            <person name="Pham J."/>
            <person name="Shu S."/>
            <person name="Neupane R."/>
            <person name="Cipriano M."/>
            <person name="Mancuso J."/>
            <person name="Tu H."/>
            <person name="Salamov A."/>
            <person name="Lindquist E."/>
            <person name="Shapiro H."/>
            <person name="Lucas S."/>
            <person name="Grigoriev I.V."/>
            <person name="Cande W.Z."/>
            <person name="Fulton C."/>
            <person name="Rokhsar D.S."/>
            <person name="Dawson S.C."/>
        </authorList>
    </citation>
    <scope>NUCLEOTIDE SEQUENCE [LARGE SCALE GENOMIC DNA]</scope>
    <source>
        <strain evidence="2 3">NEG-M</strain>
    </source>
</reference>
<evidence type="ECO:0000256" key="1">
    <source>
        <dbReference type="SAM" id="SignalP"/>
    </source>
</evidence>
<dbReference type="Proteomes" id="UP000006671">
    <property type="component" value="Unassembled WGS sequence"/>
</dbReference>
<keyword evidence="1" id="KW-0732">Signal</keyword>
<keyword evidence="3" id="KW-1185">Reference proteome</keyword>
<name>D2VB09_NAEGR</name>
<dbReference type="KEGG" id="ngr:NAEGRDRAFT_66047"/>
<proteinExistence type="predicted"/>
<feature type="signal peptide" evidence="1">
    <location>
        <begin position="1"/>
        <end position="23"/>
    </location>
</feature>
<gene>
    <name evidence="2" type="ORF">NAEGRDRAFT_66047</name>
</gene>
<protein>
    <submittedName>
        <fullName evidence="2">Predicted protein</fullName>
    </submittedName>
</protein>
<evidence type="ECO:0000313" key="2">
    <source>
        <dbReference type="EMBL" id="EFC46176.1"/>
    </source>
</evidence>
<sequence>MMKLNYSLCTFFIILAIISFLHAKQPLEKPTTFAYSIYYHDNSCNQQSISAIEIYPVYGQNGTCFQNFESSSHFKYMKAVCGKDSATIYTYCVDSNCQYCDAVYDWKFHKNECGMQNVGCGNIPQLVVPLLYTYSFEYIDAENSCSGNLVSIAGEDVNYCEQVTGKEFERVSCNQTTWTRSYYLKDESCSANSFTYSLNGRTNVCKDHSMLTCGKVLQ</sequence>
<dbReference type="EMBL" id="GG738860">
    <property type="protein sequence ID" value="EFC46176.1"/>
    <property type="molecule type" value="Genomic_DNA"/>
</dbReference>
<organism evidence="3">
    <name type="scientific">Naegleria gruberi</name>
    <name type="common">Amoeba</name>
    <dbReference type="NCBI Taxonomy" id="5762"/>
    <lineage>
        <taxon>Eukaryota</taxon>
        <taxon>Discoba</taxon>
        <taxon>Heterolobosea</taxon>
        <taxon>Tetramitia</taxon>
        <taxon>Eutetramitia</taxon>
        <taxon>Vahlkampfiidae</taxon>
        <taxon>Naegleria</taxon>
    </lineage>
</organism>
<dbReference type="VEuPathDB" id="AmoebaDB:NAEGRDRAFT_66047"/>
<accession>D2VB09</accession>
<dbReference type="AlphaFoldDB" id="D2VB09"/>
<dbReference type="InParanoid" id="D2VB09"/>
<evidence type="ECO:0000313" key="3">
    <source>
        <dbReference type="Proteomes" id="UP000006671"/>
    </source>
</evidence>
<feature type="chain" id="PRO_5003037413" evidence="1">
    <location>
        <begin position="24"/>
        <end position="218"/>
    </location>
</feature>
<dbReference type="RefSeq" id="XP_002678920.1">
    <property type="nucleotide sequence ID" value="XM_002678874.1"/>
</dbReference>
<dbReference type="GeneID" id="8850557"/>